<keyword evidence="3" id="KW-0256">Endoplasmic reticulum</keyword>
<organism evidence="9 10">
    <name type="scientific">Trypanosoma conorhini</name>
    <dbReference type="NCBI Taxonomy" id="83891"/>
    <lineage>
        <taxon>Eukaryota</taxon>
        <taxon>Discoba</taxon>
        <taxon>Euglenozoa</taxon>
        <taxon>Kinetoplastea</taxon>
        <taxon>Metakinetoplastina</taxon>
        <taxon>Trypanosomatida</taxon>
        <taxon>Trypanosomatidae</taxon>
        <taxon>Trypanosoma</taxon>
    </lineage>
</organism>
<dbReference type="GO" id="GO:0005975">
    <property type="term" value="P:carbohydrate metabolic process"/>
    <property type="evidence" value="ECO:0007669"/>
    <property type="project" value="InterPro"/>
</dbReference>
<keyword evidence="6" id="KW-0106">Calcium</keyword>
<evidence type="ECO:0000313" key="9">
    <source>
        <dbReference type="EMBL" id="RNF22348.1"/>
    </source>
</evidence>
<evidence type="ECO:0000256" key="3">
    <source>
        <dbReference type="ARBA" id="ARBA00022824"/>
    </source>
</evidence>
<comment type="cofactor">
    <cofactor evidence="6">
        <name>Ca(2+)</name>
        <dbReference type="ChEBI" id="CHEBI:29108"/>
    </cofactor>
</comment>
<dbReference type="InterPro" id="IPR036026">
    <property type="entry name" value="Seven-hairpin_glycosidases"/>
</dbReference>
<keyword evidence="4" id="KW-0325">Glycoprotein</keyword>
<evidence type="ECO:0000256" key="6">
    <source>
        <dbReference type="PIRSR" id="PIRSR601382-2"/>
    </source>
</evidence>
<sequence>MCVREGGKRCSGPAAYVCALAACLLLAAVPVRGDGPGGGAGVRDGEGGSKWRSTDALHPIAAEMRPYVREMIEHAFGSYIKYAFPKDELCPVSGTGKNTMGGYGWTLIDALDTLAVAGLHTEFRRYAKWVEEHVSFDIDVTVSAFETTIRALGGLLAAHFMYEEGVVAVVASEHNYTGGLVRLAADLGNRLLPCFNSSTGIPYLSVNLRHYSSSTWNRGTSTADAGTFLLEMTALSGITGDDRYERAARRASEALFAARSPETGLMGNQIDVTTGKWIGVESHLSGGIDSAIEYFIKSHAMTGDIGDWERFERTVRDVNHYVRKGGMLTTVDMQNGRTWREVHTSLSSFFPGNLILGGHHTEATESSWPIHSIFKHFGALPEDFSLSGADPSFGYPQRPEHAESVYMLYRATHDPAYLVMGRELALAINLRMRTPYGFSTLHNVKLPHRDSQHGDTMESFMIAETLKYLYLLFDECNAVHVQGKPRGGIPPYCAAVESGSSVGSHVGWVFNTEAHLFPNTAEWWGPISVDEAKVEEDVSGETLMERRLEVIDGLIESFHALKRDGKDRGKGNATTHQFYCANHAVNDVERISKSIFR</sequence>
<evidence type="ECO:0000256" key="1">
    <source>
        <dbReference type="ARBA" id="ARBA00004240"/>
    </source>
</evidence>
<feature type="active site" description="Proton donor" evidence="5">
    <location>
        <position position="146"/>
    </location>
</feature>
<dbReference type="Gene3D" id="1.50.10.10">
    <property type="match status" value="1"/>
</dbReference>
<dbReference type="PANTHER" id="PTHR45679:SF5">
    <property type="entry name" value="ER DEGRADATION-ENHANCING ALPHA-MANNOSIDASE-LIKE PROTEIN 1"/>
    <property type="match status" value="1"/>
</dbReference>
<comment type="similarity">
    <text evidence="2 7">Belongs to the glycosyl hydrolase 47 family.</text>
</comment>
<dbReference type="GO" id="GO:0005509">
    <property type="term" value="F:calcium ion binding"/>
    <property type="evidence" value="ECO:0007669"/>
    <property type="project" value="InterPro"/>
</dbReference>
<feature type="active site" evidence="5">
    <location>
        <position position="400"/>
    </location>
</feature>
<feature type="active site" description="Proton donor" evidence="5">
    <location>
        <position position="382"/>
    </location>
</feature>
<evidence type="ECO:0000256" key="4">
    <source>
        <dbReference type="ARBA" id="ARBA00023180"/>
    </source>
</evidence>
<dbReference type="EC" id="3.2.1.-" evidence="7"/>
<reference evidence="9 10" key="1">
    <citation type="journal article" date="2018" name="BMC Genomics">
        <title>Genomic comparison of Trypanosoma conorhini and Trypanosoma rangeli to Trypanosoma cruzi strains of high and low virulence.</title>
        <authorList>
            <person name="Bradwell K.R."/>
            <person name="Koparde V.N."/>
            <person name="Matveyev A.V."/>
            <person name="Serrano M.G."/>
            <person name="Alves J.M."/>
            <person name="Parikh H."/>
            <person name="Huang B."/>
            <person name="Lee V."/>
            <person name="Espinosa-Alvarez O."/>
            <person name="Ortiz P.A."/>
            <person name="Costa-Martins A.G."/>
            <person name="Teixeira M.M."/>
            <person name="Buck G.A."/>
        </authorList>
    </citation>
    <scope>NUCLEOTIDE SEQUENCE [LARGE SCALE GENOMIC DNA]</scope>
    <source>
        <strain evidence="9 10">025E</strain>
    </source>
</reference>
<dbReference type="PROSITE" id="PS51257">
    <property type="entry name" value="PROKAR_LIPOPROTEIN"/>
    <property type="match status" value="1"/>
</dbReference>
<dbReference type="PANTHER" id="PTHR45679">
    <property type="entry name" value="ER DEGRADATION-ENHANCING ALPHA-MANNOSIDASE-LIKE PROTEIN 2"/>
    <property type="match status" value="1"/>
</dbReference>
<evidence type="ECO:0000313" key="10">
    <source>
        <dbReference type="Proteomes" id="UP000284403"/>
    </source>
</evidence>
<dbReference type="GO" id="GO:0016020">
    <property type="term" value="C:membrane"/>
    <property type="evidence" value="ECO:0007669"/>
    <property type="project" value="InterPro"/>
</dbReference>
<evidence type="ECO:0000256" key="7">
    <source>
        <dbReference type="RuleBase" id="RU361193"/>
    </source>
</evidence>
<evidence type="ECO:0000256" key="8">
    <source>
        <dbReference type="SAM" id="SignalP"/>
    </source>
</evidence>
<dbReference type="OrthoDB" id="250079at2759"/>
<feature type="signal peptide" evidence="8">
    <location>
        <begin position="1"/>
        <end position="33"/>
    </location>
</feature>
<dbReference type="GeneID" id="40316801"/>
<keyword evidence="7 9" id="KW-0378">Hydrolase</keyword>
<dbReference type="InterPro" id="IPR001382">
    <property type="entry name" value="Glyco_hydro_47"/>
</dbReference>
<gene>
    <name evidence="9" type="ORF">Tco025E_03190</name>
</gene>
<accession>A0A3R7LX64</accession>
<dbReference type="RefSeq" id="XP_029229805.1">
    <property type="nucleotide sequence ID" value="XM_029370111.1"/>
</dbReference>
<feature type="active site" evidence="5">
    <location>
        <position position="289"/>
    </location>
</feature>
<evidence type="ECO:0000256" key="5">
    <source>
        <dbReference type="PIRSR" id="PIRSR601382-1"/>
    </source>
</evidence>
<comment type="subcellular location">
    <subcellularLocation>
        <location evidence="1">Endoplasmic reticulum</location>
    </subcellularLocation>
</comment>
<dbReference type="SUPFAM" id="SSF48225">
    <property type="entry name" value="Seven-hairpin glycosidases"/>
    <property type="match status" value="1"/>
</dbReference>
<keyword evidence="10" id="KW-1185">Reference proteome</keyword>
<evidence type="ECO:0000256" key="2">
    <source>
        <dbReference type="ARBA" id="ARBA00007658"/>
    </source>
</evidence>
<dbReference type="Pfam" id="PF01532">
    <property type="entry name" value="Glyco_hydro_47"/>
    <property type="match status" value="1"/>
</dbReference>
<dbReference type="InterPro" id="IPR012341">
    <property type="entry name" value="6hp_glycosidase-like_sf"/>
</dbReference>
<dbReference type="Proteomes" id="UP000284403">
    <property type="component" value="Unassembled WGS sequence"/>
</dbReference>
<dbReference type="AlphaFoldDB" id="A0A3R7LX64"/>
<dbReference type="GO" id="GO:0044322">
    <property type="term" value="C:endoplasmic reticulum quality control compartment"/>
    <property type="evidence" value="ECO:0007669"/>
    <property type="project" value="GOC"/>
</dbReference>
<dbReference type="EMBL" id="MKKU01000139">
    <property type="protein sequence ID" value="RNF22348.1"/>
    <property type="molecule type" value="Genomic_DNA"/>
</dbReference>
<keyword evidence="8" id="KW-0732">Signal</keyword>
<name>A0A3R7LX64_9TRYP</name>
<dbReference type="PRINTS" id="PR00747">
    <property type="entry name" value="GLYHDRLASE47"/>
</dbReference>
<comment type="caution">
    <text evidence="9">The sequence shown here is derived from an EMBL/GenBank/DDBJ whole genome shotgun (WGS) entry which is preliminary data.</text>
</comment>
<feature type="chain" id="PRO_5018532069" description="alpha-1,2-Mannosidase" evidence="8">
    <location>
        <begin position="34"/>
        <end position="597"/>
    </location>
</feature>
<protein>
    <recommendedName>
        <fullName evidence="7">alpha-1,2-Mannosidase</fullName>
        <ecNumber evidence="7">3.2.1.-</ecNumber>
    </recommendedName>
</protein>
<proteinExistence type="inferred from homology"/>
<keyword evidence="7 9" id="KW-0326">Glycosidase</keyword>
<feature type="binding site" evidence="6">
    <location>
        <position position="512"/>
    </location>
    <ligand>
        <name>Ca(2+)</name>
        <dbReference type="ChEBI" id="CHEBI:29108"/>
    </ligand>
</feature>
<dbReference type="InterPro" id="IPR044674">
    <property type="entry name" value="EDEM1/2/3"/>
</dbReference>
<dbReference type="GO" id="GO:1904380">
    <property type="term" value="P:endoplasmic reticulum mannose trimming"/>
    <property type="evidence" value="ECO:0007669"/>
    <property type="project" value="InterPro"/>
</dbReference>
<dbReference type="GO" id="GO:0004571">
    <property type="term" value="F:mannosyl-oligosaccharide 1,2-alpha-mannosidase activity"/>
    <property type="evidence" value="ECO:0007669"/>
    <property type="project" value="InterPro"/>
</dbReference>
<keyword evidence="6" id="KW-0479">Metal-binding</keyword>